<evidence type="ECO:0000256" key="1">
    <source>
        <dbReference type="SAM" id="MobiDB-lite"/>
    </source>
</evidence>
<feature type="compositionally biased region" description="Low complexity" evidence="1">
    <location>
        <begin position="459"/>
        <end position="502"/>
    </location>
</feature>
<dbReference type="Proteomes" id="UP001320245">
    <property type="component" value="Unassembled WGS sequence"/>
</dbReference>
<dbReference type="AlphaFoldDB" id="A0AAN9UHY5"/>
<feature type="region of interest" description="Disordered" evidence="1">
    <location>
        <begin position="457"/>
        <end position="524"/>
    </location>
</feature>
<reference evidence="2 3" key="1">
    <citation type="journal article" date="2023" name="PLoS ONE">
        <title>Cytospora paraplurivora sp. nov. isolated from orchards with fruit tree decline syndrome in Ontario, Canada.</title>
        <authorList>
            <person name="Ilyukhin E."/>
            <person name="Nguyen H.D.T."/>
            <person name="Castle A.J."/>
            <person name="Ellouze W."/>
        </authorList>
    </citation>
    <scope>NUCLEOTIDE SEQUENCE [LARGE SCALE GENOMIC DNA]</scope>
    <source>
        <strain evidence="2 3">FDS-564</strain>
    </source>
</reference>
<sequence length="524" mass="57728">MLRLRRFSDFLDCPAQAEEVIDLATKLILQLQQVPADQRRPRPTIDVYPASLIAGPLVTARYINRFPRIFGARGELGPRDLILVKSEDYDTGMSESEEDEENASGRREPVAVLSPVRGLDCDEIVLDDGSVWTARQNHKGDFNFDHVDKHGIKTTARWVRRNSAKSTSTTPSSRSMSPSPPSSAATTTGCSPTLQTEYKYTFSIINPLTRRHPILASLTPSSLEVFEDYTTVSSSQCRNPPTRPTRPMSIDSYAAHHSLKSSPQSLMSIVTENGMERKTCHVDGATQKLIVVSGLWLFLRLSGRMTPAAVSPEAAAEVCGEAPNMREPSPNTHSCVEAVRMPRRKTTSGASSKNSIIPSVVPAQASGIRRAMSTGAAFMQRRMRHNQSHASEANNGSYSQHSYSRNTYNHHSYSHNHNTAAVAELDEVSIAGLHGSGSADDEVHDIQPQSVRAVNAVGTSTPTSTSSSASPKPQPCIQPQAQPQAQPQLQTQTQVEKNQQTPTKEEKKEQKRSRRVSWFRKLRH</sequence>
<feature type="compositionally biased region" description="Low complexity" evidence="1">
    <location>
        <begin position="401"/>
        <end position="413"/>
    </location>
</feature>
<name>A0AAN9UHY5_9PEZI</name>
<comment type="caution">
    <text evidence="2">The sequence shown here is derived from an EMBL/GenBank/DDBJ whole genome shotgun (WGS) entry which is preliminary data.</text>
</comment>
<evidence type="ECO:0000313" key="2">
    <source>
        <dbReference type="EMBL" id="KAK7747316.1"/>
    </source>
</evidence>
<feature type="region of interest" description="Disordered" evidence="1">
    <location>
        <begin position="87"/>
        <end position="109"/>
    </location>
</feature>
<feature type="region of interest" description="Disordered" evidence="1">
    <location>
        <begin position="382"/>
        <end position="413"/>
    </location>
</feature>
<feature type="compositionally biased region" description="Low complexity" evidence="1">
    <location>
        <begin position="164"/>
        <end position="190"/>
    </location>
</feature>
<evidence type="ECO:0000313" key="3">
    <source>
        <dbReference type="Proteomes" id="UP001320245"/>
    </source>
</evidence>
<organism evidence="2 3">
    <name type="scientific">Cytospora paraplurivora</name>
    <dbReference type="NCBI Taxonomy" id="2898453"/>
    <lineage>
        <taxon>Eukaryota</taxon>
        <taxon>Fungi</taxon>
        <taxon>Dikarya</taxon>
        <taxon>Ascomycota</taxon>
        <taxon>Pezizomycotina</taxon>
        <taxon>Sordariomycetes</taxon>
        <taxon>Sordariomycetidae</taxon>
        <taxon>Diaporthales</taxon>
        <taxon>Cytosporaceae</taxon>
        <taxon>Cytospora</taxon>
    </lineage>
</organism>
<feature type="region of interest" description="Disordered" evidence="1">
    <location>
        <begin position="155"/>
        <end position="190"/>
    </location>
</feature>
<feature type="compositionally biased region" description="Basic residues" evidence="1">
    <location>
        <begin position="510"/>
        <end position="524"/>
    </location>
</feature>
<accession>A0AAN9UHY5</accession>
<keyword evidence="3" id="KW-1185">Reference proteome</keyword>
<dbReference type="EMBL" id="JAJSPL020000004">
    <property type="protein sequence ID" value="KAK7747316.1"/>
    <property type="molecule type" value="Genomic_DNA"/>
</dbReference>
<feature type="compositionally biased region" description="Polar residues" evidence="1">
    <location>
        <begin position="388"/>
        <end position="400"/>
    </location>
</feature>
<proteinExistence type="predicted"/>
<gene>
    <name evidence="2" type="ORF">SLS53_001569</name>
</gene>
<protein>
    <submittedName>
        <fullName evidence="2">Uncharacterized protein</fullName>
    </submittedName>
</protein>